<dbReference type="AlphaFoldDB" id="A0A8T1NUJ0"/>
<protein>
    <recommendedName>
        <fullName evidence="3">R13L1/DRL21-like LRR repeat region domain-containing protein</fullName>
    </recommendedName>
</protein>
<feature type="domain" description="R13L1/DRL21-like LRR repeat region" evidence="3">
    <location>
        <begin position="135"/>
        <end position="268"/>
    </location>
</feature>
<evidence type="ECO:0000313" key="4">
    <source>
        <dbReference type="EMBL" id="KAG6632517.1"/>
    </source>
</evidence>
<evidence type="ECO:0000259" key="3">
    <source>
        <dbReference type="Pfam" id="PF25019"/>
    </source>
</evidence>
<keyword evidence="2" id="KW-0611">Plant defense</keyword>
<name>A0A8T1NUJ0_CARIL</name>
<accession>A0A8T1NUJ0</accession>
<comment type="caution">
    <text evidence="4">The sequence shown here is derived from an EMBL/GenBank/DDBJ whole genome shotgun (WGS) entry which is preliminary data.</text>
</comment>
<dbReference type="InterPro" id="IPR056789">
    <property type="entry name" value="LRR_R13L1-DRL21"/>
</dbReference>
<dbReference type="GO" id="GO:0006952">
    <property type="term" value="P:defense response"/>
    <property type="evidence" value="ECO:0007669"/>
    <property type="project" value="UniProtKB-KW"/>
</dbReference>
<dbReference type="PANTHER" id="PTHR36766">
    <property type="entry name" value="PLANT BROAD-SPECTRUM MILDEW RESISTANCE PROTEIN RPW8"/>
    <property type="match status" value="1"/>
</dbReference>
<reference evidence="4" key="1">
    <citation type="submission" date="2020-12" db="EMBL/GenBank/DDBJ databases">
        <title>WGS assembly of Carya illinoinensis cv. Pawnee.</title>
        <authorList>
            <person name="Platts A."/>
            <person name="Shu S."/>
            <person name="Wright S."/>
            <person name="Barry K."/>
            <person name="Edger P."/>
            <person name="Pires J.C."/>
            <person name="Schmutz J."/>
        </authorList>
    </citation>
    <scope>NUCLEOTIDE SEQUENCE</scope>
    <source>
        <tissue evidence="4">Leaf</tissue>
    </source>
</reference>
<dbReference type="EMBL" id="CM031821">
    <property type="protein sequence ID" value="KAG6632517.1"/>
    <property type="molecule type" value="Genomic_DNA"/>
</dbReference>
<organism evidence="4 5">
    <name type="scientific">Carya illinoinensis</name>
    <name type="common">Pecan</name>
    <dbReference type="NCBI Taxonomy" id="32201"/>
    <lineage>
        <taxon>Eukaryota</taxon>
        <taxon>Viridiplantae</taxon>
        <taxon>Streptophyta</taxon>
        <taxon>Embryophyta</taxon>
        <taxon>Tracheophyta</taxon>
        <taxon>Spermatophyta</taxon>
        <taxon>Magnoliopsida</taxon>
        <taxon>eudicotyledons</taxon>
        <taxon>Gunneridae</taxon>
        <taxon>Pentapetalae</taxon>
        <taxon>rosids</taxon>
        <taxon>fabids</taxon>
        <taxon>Fagales</taxon>
        <taxon>Juglandaceae</taxon>
        <taxon>Carya</taxon>
    </lineage>
</organism>
<evidence type="ECO:0000256" key="1">
    <source>
        <dbReference type="ARBA" id="ARBA00022614"/>
    </source>
</evidence>
<keyword evidence="5" id="KW-1185">Reference proteome</keyword>
<dbReference type="Proteomes" id="UP000811609">
    <property type="component" value="Chromosome 13"/>
</dbReference>
<dbReference type="Pfam" id="PF25019">
    <property type="entry name" value="LRR_R13L1-DRL21"/>
    <property type="match status" value="1"/>
</dbReference>
<keyword evidence="1" id="KW-0433">Leucine-rich repeat</keyword>
<evidence type="ECO:0000313" key="5">
    <source>
        <dbReference type="Proteomes" id="UP000811609"/>
    </source>
</evidence>
<gene>
    <name evidence="4" type="ORF">CIPAW_13G164500</name>
</gene>
<sequence>MRFGMHDLINDLARFVSGQFTFRLEGESSLHLVNKTRHFSFFIERGDNTKKLPLALYEVKRLRTFLPICFYYNAVPVSELVHDLLPTLRCLRVLSLFNYRNLIELSDSIGKIKHLRYLDLSETPIRKIPDSISGIEELGRLVNLEGKLPISDLQNVLSPIDALIASMNDKKYLKELKLEWNDENNISESQRAVLDNLKPHANLESLSIIGYGVDPNFYGNSSSSTEPFGALKVLKFRNMPKLEKWFAFGAENEGVAFTHLEELEIVNCPKLTGELPIHPPLTRLMIEECPMLVTSLLKEEFPTGLQKLSIGGFDALEFIPERLMDFNTRLEELKISDCNSLISLSSGGLPSPLKVLEIKDCSKLEFPMHWNYSSLEELRLENSCDSLQSISFNLFRNLKSIKLNGCRNLVSVDVPQQLQLDLVALSSIEINNCPNFVSFPNGGLRAPKLMWFRIIDCRNLTSLPDKMHILLPSLRNLHLENCPEIESFPGGGLPSKLVGISIIDCDKLVVNRRGWELQNLPSIRGVTIKGNCKDVDSFPEVGLLPTSLLCISIENFPNMKSLDCKALRHLTRLAKLSICSCPKLKFMQEEGLPTSISILLISKCALLEKQLESKKGKAWRKIAHIPSIYINGTLI</sequence>
<dbReference type="PANTHER" id="PTHR36766:SF45">
    <property type="entry name" value="NB-ARC DOMAIN-CONTAINING PROTEIN"/>
    <property type="match status" value="1"/>
</dbReference>
<proteinExistence type="predicted"/>
<evidence type="ECO:0000256" key="2">
    <source>
        <dbReference type="ARBA" id="ARBA00022821"/>
    </source>
</evidence>